<keyword evidence="3" id="KW-1185">Reference proteome</keyword>
<dbReference type="SMART" id="SM00760">
    <property type="entry name" value="Bac_DnaA_C"/>
    <property type="match status" value="1"/>
</dbReference>
<dbReference type="AlphaFoldDB" id="A0A386HRY4"/>
<dbReference type="RefSeq" id="WP_119988681.1">
    <property type="nucleotide sequence ID" value="NZ_CP032489.1"/>
</dbReference>
<feature type="domain" description="Chromosomal replication initiator DnaA C-terminal" evidence="1">
    <location>
        <begin position="42"/>
        <end position="111"/>
    </location>
</feature>
<dbReference type="Gene3D" id="1.10.1750.10">
    <property type="match status" value="1"/>
</dbReference>
<dbReference type="InterPro" id="IPR013159">
    <property type="entry name" value="DnaA_C"/>
</dbReference>
<dbReference type="EMBL" id="CP032489">
    <property type="protein sequence ID" value="AYD48230.1"/>
    <property type="molecule type" value="Genomic_DNA"/>
</dbReference>
<reference evidence="2 3" key="1">
    <citation type="submission" date="2018-09" db="EMBL/GenBank/DDBJ databases">
        <title>Arachidicoccus sp. nov., a bacterium isolated from soil.</title>
        <authorList>
            <person name="Weon H.-Y."/>
            <person name="Kwon S.-W."/>
            <person name="Lee S.A."/>
        </authorList>
    </citation>
    <scope>NUCLEOTIDE SEQUENCE [LARGE SCALE GENOMIC DNA]</scope>
    <source>
        <strain evidence="2 3">KIS59-12</strain>
    </source>
</reference>
<dbReference type="GO" id="GO:0005524">
    <property type="term" value="F:ATP binding"/>
    <property type="evidence" value="ECO:0007669"/>
    <property type="project" value="InterPro"/>
</dbReference>
<dbReference type="GO" id="GO:0006275">
    <property type="term" value="P:regulation of DNA replication"/>
    <property type="evidence" value="ECO:0007669"/>
    <property type="project" value="InterPro"/>
</dbReference>
<dbReference type="Proteomes" id="UP000266118">
    <property type="component" value="Chromosome"/>
</dbReference>
<protein>
    <recommendedName>
        <fullName evidence="1">Chromosomal replication initiator DnaA C-terminal domain-containing protein</fullName>
    </recommendedName>
</protein>
<dbReference type="InterPro" id="IPR010921">
    <property type="entry name" value="Trp_repressor/repl_initiator"/>
</dbReference>
<dbReference type="KEGG" id="ark:D6B99_11840"/>
<evidence type="ECO:0000259" key="1">
    <source>
        <dbReference type="SMART" id="SM00760"/>
    </source>
</evidence>
<accession>A0A386HRY4</accession>
<name>A0A386HRY4_9BACT</name>
<dbReference type="GO" id="GO:0043565">
    <property type="term" value="F:sequence-specific DNA binding"/>
    <property type="evidence" value="ECO:0007669"/>
    <property type="project" value="InterPro"/>
</dbReference>
<evidence type="ECO:0000313" key="2">
    <source>
        <dbReference type="EMBL" id="AYD48230.1"/>
    </source>
</evidence>
<sequence>MQVELLQIAAVKSVLQNAEAEIFKQTNSKVRLLIAPEIVSISFTYVASVIRQTYGISLNQLTGNSRLRNIVDARRAVALILKDYSHLTLKEIAKYLKMRDHTSIMNLITTARSFIKYQDENFYPKYKSTITIIDSQILLNKLQ</sequence>
<dbReference type="Pfam" id="PF08299">
    <property type="entry name" value="Bac_DnaA_C"/>
    <property type="match status" value="1"/>
</dbReference>
<proteinExistence type="predicted"/>
<dbReference type="SUPFAM" id="SSF48295">
    <property type="entry name" value="TrpR-like"/>
    <property type="match status" value="1"/>
</dbReference>
<evidence type="ECO:0000313" key="3">
    <source>
        <dbReference type="Proteomes" id="UP000266118"/>
    </source>
</evidence>
<gene>
    <name evidence="2" type="ORF">D6B99_11840</name>
</gene>
<organism evidence="2 3">
    <name type="scientific">Arachidicoccus soli</name>
    <dbReference type="NCBI Taxonomy" id="2341117"/>
    <lineage>
        <taxon>Bacteria</taxon>
        <taxon>Pseudomonadati</taxon>
        <taxon>Bacteroidota</taxon>
        <taxon>Chitinophagia</taxon>
        <taxon>Chitinophagales</taxon>
        <taxon>Chitinophagaceae</taxon>
        <taxon>Arachidicoccus</taxon>
    </lineage>
</organism>
<dbReference type="GO" id="GO:0006270">
    <property type="term" value="P:DNA replication initiation"/>
    <property type="evidence" value="ECO:0007669"/>
    <property type="project" value="InterPro"/>
</dbReference>